<gene>
    <name evidence="2" type="ORF">J2S35_000613</name>
</gene>
<organism evidence="2 3">
    <name type="scientific">Falsarthrobacter nasiphocae</name>
    <dbReference type="NCBI Taxonomy" id="189863"/>
    <lineage>
        <taxon>Bacteria</taxon>
        <taxon>Bacillati</taxon>
        <taxon>Actinomycetota</taxon>
        <taxon>Actinomycetes</taxon>
        <taxon>Micrococcales</taxon>
        <taxon>Micrococcaceae</taxon>
        <taxon>Falsarthrobacter</taxon>
    </lineage>
</organism>
<dbReference type="PROSITE" id="PS51819">
    <property type="entry name" value="VOC"/>
    <property type="match status" value="1"/>
</dbReference>
<dbReference type="Pfam" id="PF00903">
    <property type="entry name" value="Glyoxalase"/>
    <property type="match status" value="1"/>
</dbReference>
<dbReference type="Proteomes" id="UP001247307">
    <property type="component" value="Unassembled WGS sequence"/>
</dbReference>
<keyword evidence="2" id="KW-0456">Lyase</keyword>
<dbReference type="InterPro" id="IPR052164">
    <property type="entry name" value="Anthracycline_SecMetBiosynth"/>
</dbReference>
<dbReference type="AlphaFoldDB" id="A0AAE3YGT0"/>
<dbReference type="PANTHER" id="PTHR33993:SF2">
    <property type="entry name" value="VOC DOMAIN-CONTAINING PROTEIN"/>
    <property type="match status" value="1"/>
</dbReference>
<feature type="domain" description="VOC" evidence="1">
    <location>
        <begin position="3"/>
        <end position="126"/>
    </location>
</feature>
<protein>
    <submittedName>
        <fullName evidence="2">Enzyme related to lactoylglutathione lyase</fullName>
    </submittedName>
</protein>
<dbReference type="CDD" id="cd07247">
    <property type="entry name" value="SgaA_N_like"/>
    <property type="match status" value="1"/>
</dbReference>
<dbReference type="Gene3D" id="3.10.180.10">
    <property type="entry name" value="2,3-Dihydroxybiphenyl 1,2-Dioxygenase, domain 1"/>
    <property type="match status" value="1"/>
</dbReference>
<dbReference type="PANTHER" id="PTHR33993">
    <property type="entry name" value="GLYOXALASE-RELATED"/>
    <property type="match status" value="1"/>
</dbReference>
<sequence>MSRVVHFEIHADNPERAVAFYRDAFGWTVEDWSEFAGMPYFGVKTGEEGTMGIDGAIMQRQAPLDGIGAPVNGAVLTLGVEDFDAAATRILDAGGSVALEKYALPGMAWQGYFHDTENNVFGIHQPDPEAK</sequence>
<dbReference type="GO" id="GO:0016829">
    <property type="term" value="F:lyase activity"/>
    <property type="evidence" value="ECO:0007669"/>
    <property type="project" value="UniProtKB-KW"/>
</dbReference>
<evidence type="ECO:0000313" key="3">
    <source>
        <dbReference type="Proteomes" id="UP001247307"/>
    </source>
</evidence>
<name>A0AAE3YGT0_9MICC</name>
<proteinExistence type="predicted"/>
<dbReference type="InterPro" id="IPR004360">
    <property type="entry name" value="Glyas_Fos-R_dOase_dom"/>
</dbReference>
<reference evidence="2" key="1">
    <citation type="submission" date="2023-07" db="EMBL/GenBank/DDBJ databases">
        <title>Sequencing the genomes of 1000 actinobacteria strains.</title>
        <authorList>
            <person name="Klenk H.-P."/>
        </authorList>
    </citation>
    <scope>NUCLEOTIDE SEQUENCE</scope>
    <source>
        <strain evidence="2">DSM 13988</strain>
    </source>
</reference>
<keyword evidence="3" id="KW-1185">Reference proteome</keyword>
<dbReference type="EMBL" id="JAVDUI010000001">
    <property type="protein sequence ID" value="MDR6891673.1"/>
    <property type="molecule type" value="Genomic_DNA"/>
</dbReference>
<dbReference type="RefSeq" id="WP_309849708.1">
    <property type="nucleotide sequence ID" value="NZ_BAAAIU010000045.1"/>
</dbReference>
<comment type="caution">
    <text evidence="2">The sequence shown here is derived from an EMBL/GenBank/DDBJ whole genome shotgun (WGS) entry which is preliminary data.</text>
</comment>
<evidence type="ECO:0000313" key="2">
    <source>
        <dbReference type="EMBL" id="MDR6891673.1"/>
    </source>
</evidence>
<dbReference type="InterPro" id="IPR029068">
    <property type="entry name" value="Glyas_Bleomycin-R_OHBP_Dase"/>
</dbReference>
<accession>A0AAE3YGT0</accession>
<dbReference type="InterPro" id="IPR037523">
    <property type="entry name" value="VOC_core"/>
</dbReference>
<dbReference type="SUPFAM" id="SSF54593">
    <property type="entry name" value="Glyoxalase/Bleomycin resistance protein/Dihydroxybiphenyl dioxygenase"/>
    <property type="match status" value="1"/>
</dbReference>
<evidence type="ECO:0000259" key="1">
    <source>
        <dbReference type="PROSITE" id="PS51819"/>
    </source>
</evidence>